<reference evidence="4" key="1">
    <citation type="journal article" date="2008" name="PLoS ONE">
        <title>Survival in nuclear waste, extreme resistance, and potential applications gleaned from the genome sequence of Kineococcus radiotolerans SRS30216.</title>
        <authorList>
            <person name="Bagwell C.E."/>
            <person name="Bhat S."/>
            <person name="Hawkins G.M."/>
            <person name="Smith B.W."/>
            <person name="Biswas T."/>
            <person name="Hoover T.R."/>
            <person name="Saunders E."/>
            <person name="Han C.S."/>
            <person name="Tsodikov O.V."/>
            <person name="Shimkets L.J."/>
        </authorList>
    </citation>
    <scope>NUCLEOTIDE SEQUENCE [LARGE SCALE GENOMIC DNA]</scope>
    <source>
        <strain evidence="4">ATCC BAA-149 / DSM 14245 / SRS30216</strain>
    </source>
</reference>
<dbReference type="AlphaFoldDB" id="A6W9L5"/>
<evidence type="ECO:0000313" key="3">
    <source>
        <dbReference type="EMBL" id="ABS03504.1"/>
    </source>
</evidence>
<feature type="transmembrane region" description="Helical" evidence="2">
    <location>
        <begin position="71"/>
        <end position="92"/>
    </location>
</feature>
<organism evidence="3 4">
    <name type="scientific">Kineococcus radiotolerans (strain ATCC BAA-149 / DSM 14245 / SRS30216)</name>
    <dbReference type="NCBI Taxonomy" id="266940"/>
    <lineage>
        <taxon>Bacteria</taxon>
        <taxon>Bacillati</taxon>
        <taxon>Actinomycetota</taxon>
        <taxon>Actinomycetes</taxon>
        <taxon>Kineosporiales</taxon>
        <taxon>Kineosporiaceae</taxon>
        <taxon>Kineococcus</taxon>
    </lineage>
</organism>
<dbReference type="KEGG" id="kra:Krad_2019"/>
<sequence>MRRNAGGEDGTRHDGPRASHHPASGTRAPPPGHVLVRRGAPFPCRSRGTSVTLRAASPSALLEAAGRRMEVVRVLLVVFLVIAGSIWLVVALDRRPRRGPSRTQHHHHGSAWASDGGSGASGGGWGGGDGGGCGDGGGGGGC</sequence>
<dbReference type="Proteomes" id="UP000001116">
    <property type="component" value="Chromosome"/>
</dbReference>
<dbReference type="STRING" id="266940.Krad_2019"/>
<proteinExistence type="predicted"/>
<gene>
    <name evidence="3" type="ordered locus">Krad_2019</name>
</gene>
<evidence type="ECO:0000256" key="2">
    <source>
        <dbReference type="SAM" id="Phobius"/>
    </source>
</evidence>
<feature type="region of interest" description="Disordered" evidence="1">
    <location>
        <begin position="1"/>
        <end position="50"/>
    </location>
</feature>
<name>A6W9L5_KINRD</name>
<evidence type="ECO:0000313" key="4">
    <source>
        <dbReference type="Proteomes" id="UP000001116"/>
    </source>
</evidence>
<keyword evidence="2" id="KW-0472">Membrane</keyword>
<feature type="compositionally biased region" description="Basic residues" evidence="1">
    <location>
        <begin position="97"/>
        <end position="109"/>
    </location>
</feature>
<keyword evidence="4" id="KW-1185">Reference proteome</keyword>
<dbReference type="HOGENOM" id="CLU_1813232_0_0_11"/>
<feature type="compositionally biased region" description="Basic and acidic residues" evidence="1">
    <location>
        <begin position="1"/>
        <end position="17"/>
    </location>
</feature>
<keyword evidence="2" id="KW-0812">Transmembrane</keyword>
<accession>A6W9L5</accession>
<feature type="region of interest" description="Disordered" evidence="1">
    <location>
        <begin position="97"/>
        <end position="123"/>
    </location>
</feature>
<keyword evidence="2" id="KW-1133">Transmembrane helix</keyword>
<dbReference type="EMBL" id="CP000750">
    <property type="protein sequence ID" value="ABS03504.1"/>
    <property type="molecule type" value="Genomic_DNA"/>
</dbReference>
<protein>
    <submittedName>
        <fullName evidence="3">Uncharacterized protein</fullName>
    </submittedName>
</protein>
<evidence type="ECO:0000256" key="1">
    <source>
        <dbReference type="SAM" id="MobiDB-lite"/>
    </source>
</evidence>